<protein>
    <submittedName>
        <fullName evidence="1 2">Uncharacterized protein</fullName>
    </submittedName>
</protein>
<evidence type="ECO:0000313" key="2">
    <source>
        <dbReference type="EnsemblPlants" id="AES76724"/>
    </source>
</evidence>
<dbReference type="EMBL" id="CM001222">
    <property type="protein sequence ID" value="AES76724.1"/>
    <property type="molecule type" value="Genomic_DNA"/>
</dbReference>
<proteinExistence type="predicted"/>
<dbReference type="PaxDb" id="3880-AES76724"/>
<accession>G7KNH0</accession>
<reference evidence="1 3" key="1">
    <citation type="journal article" date="2011" name="Nature">
        <title>The Medicago genome provides insight into the evolution of rhizobial symbioses.</title>
        <authorList>
            <person name="Young N.D."/>
            <person name="Debelle F."/>
            <person name="Oldroyd G.E."/>
            <person name="Geurts R."/>
            <person name="Cannon S.B."/>
            <person name="Udvardi M.K."/>
            <person name="Benedito V.A."/>
            <person name="Mayer K.F."/>
            <person name="Gouzy J."/>
            <person name="Schoof H."/>
            <person name="Van de Peer Y."/>
            <person name="Proost S."/>
            <person name="Cook D.R."/>
            <person name="Meyers B.C."/>
            <person name="Spannagl M."/>
            <person name="Cheung F."/>
            <person name="De Mita S."/>
            <person name="Krishnakumar V."/>
            <person name="Gundlach H."/>
            <person name="Zhou S."/>
            <person name="Mudge J."/>
            <person name="Bharti A.K."/>
            <person name="Murray J.D."/>
            <person name="Naoumkina M.A."/>
            <person name="Rosen B."/>
            <person name="Silverstein K.A."/>
            <person name="Tang H."/>
            <person name="Rombauts S."/>
            <person name="Zhao P.X."/>
            <person name="Zhou P."/>
            <person name="Barbe V."/>
            <person name="Bardou P."/>
            <person name="Bechner M."/>
            <person name="Bellec A."/>
            <person name="Berger A."/>
            <person name="Berges H."/>
            <person name="Bidwell S."/>
            <person name="Bisseling T."/>
            <person name="Choisne N."/>
            <person name="Couloux A."/>
            <person name="Denny R."/>
            <person name="Deshpande S."/>
            <person name="Dai X."/>
            <person name="Doyle J.J."/>
            <person name="Dudez A.M."/>
            <person name="Farmer A.D."/>
            <person name="Fouteau S."/>
            <person name="Franken C."/>
            <person name="Gibelin C."/>
            <person name="Gish J."/>
            <person name="Goldstein S."/>
            <person name="Gonzalez A.J."/>
            <person name="Green P.J."/>
            <person name="Hallab A."/>
            <person name="Hartog M."/>
            <person name="Hua A."/>
            <person name="Humphray S.J."/>
            <person name="Jeong D.H."/>
            <person name="Jing Y."/>
            <person name="Jocker A."/>
            <person name="Kenton S.M."/>
            <person name="Kim D.J."/>
            <person name="Klee K."/>
            <person name="Lai H."/>
            <person name="Lang C."/>
            <person name="Lin S."/>
            <person name="Macmil S.L."/>
            <person name="Magdelenat G."/>
            <person name="Matthews L."/>
            <person name="McCorrison J."/>
            <person name="Monaghan E.L."/>
            <person name="Mun J.H."/>
            <person name="Najar F.Z."/>
            <person name="Nicholson C."/>
            <person name="Noirot C."/>
            <person name="O'Bleness M."/>
            <person name="Paule C.R."/>
            <person name="Poulain J."/>
            <person name="Prion F."/>
            <person name="Qin B."/>
            <person name="Qu C."/>
            <person name="Retzel E.F."/>
            <person name="Riddle C."/>
            <person name="Sallet E."/>
            <person name="Samain S."/>
            <person name="Samson N."/>
            <person name="Sanders I."/>
            <person name="Saurat O."/>
            <person name="Scarpelli C."/>
            <person name="Schiex T."/>
            <person name="Segurens B."/>
            <person name="Severin A.J."/>
            <person name="Sherrier D.J."/>
            <person name="Shi R."/>
            <person name="Sims S."/>
            <person name="Singer S.R."/>
            <person name="Sinharoy S."/>
            <person name="Sterck L."/>
            <person name="Viollet A."/>
            <person name="Wang B.B."/>
            <person name="Wang K."/>
            <person name="Wang M."/>
            <person name="Wang X."/>
            <person name="Warfsmann J."/>
            <person name="Weissenbach J."/>
            <person name="White D.D."/>
            <person name="White J.D."/>
            <person name="Wiley G.B."/>
            <person name="Wincker P."/>
            <person name="Xing Y."/>
            <person name="Yang L."/>
            <person name="Yao Z."/>
            <person name="Ying F."/>
            <person name="Zhai J."/>
            <person name="Zhou L."/>
            <person name="Zuber A."/>
            <person name="Denarie J."/>
            <person name="Dixon R.A."/>
            <person name="May G.D."/>
            <person name="Schwartz D.C."/>
            <person name="Rogers J."/>
            <person name="Quetier F."/>
            <person name="Town C.D."/>
            <person name="Roe B.A."/>
        </authorList>
    </citation>
    <scope>NUCLEOTIDE SEQUENCE [LARGE SCALE GENOMIC DNA]</scope>
    <source>
        <strain evidence="1">A17</strain>
        <strain evidence="2 3">cv. Jemalong A17</strain>
    </source>
</reference>
<gene>
    <name evidence="1" type="ordered locus">MTR_6g086190</name>
</gene>
<name>G7KNH0_MEDTR</name>
<dbReference type="Proteomes" id="UP000002051">
    <property type="component" value="Chromosome 6"/>
</dbReference>
<sequence>MRADKLNSIGNNLQGPFDGQDREVPFIRDIHSGASTLNVDIHHSVEVRALIRHIGKFHSFN</sequence>
<organism evidence="1 3">
    <name type="scientific">Medicago truncatula</name>
    <name type="common">Barrel medic</name>
    <name type="synonym">Medicago tribuloides</name>
    <dbReference type="NCBI Taxonomy" id="3880"/>
    <lineage>
        <taxon>Eukaryota</taxon>
        <taxon>Viridiplantae</taxon>
        <taxon>Streptophyta</taxon>
        <taxon>Embryophyta</taxon>
        <taxon>Tracheophyta</taxon>
        <taxon>Spermatophyta</taxon>
        <taxon>Magnoliopsida</taxon>
        <taxon>eudicotyledons</taxon>
        <taxon>Gunneridae</taxon>
        <taxon>Pentapetalae</taxon>
        <taxon>rosids</taxon>
        <taxon>fabids</taxon>
        <taxon>Fabales</taxon>
        <taxon>Fabaceae</taxon>
        <taxon>Papilionoideae</taxon>
        <taxon>50 kb inversion clade</taxon>
        <taxon>NPAAA clade</taxon>
        <taxon>Hologalegina</taxon>
        <taxon>IRL clade</taxon>
        <taxon>Trifolieae</taxon>
        <taxon>Medicago</taxon>
    </lineage>
</organism>
<reference evidence="1 3" key="2">
    <citation type="journal article" date="2014" name="BMC Genomics">
        <title>An improved genome release (version Mt4.0) for the model legume Medicago truncatula.</title>
        <authorList>
            <person name="Tang H."/>
            <person name="Krishnakumar V."/>
            <person name="Bidwell S."/>
            <person name="Rosen B."/>
            <person name="Chan A."/>
            <person name="Zhou S."/>
            <person name="Gentzbittel L."/>
            <person name="Childs K.L."/>
            <person name="Yandell M."/>
            <person name="Gundlach H."/>
            <person name="Mayer K.F."/>
            <person name="Schwartz D.C."/>
            <person name="Town C.D."/>
        </authorList>
    </citation>
    <scope>GENOME REANNOTATION</scope>
    <source>
        <strain evidence="2 3">cv. Jemalong A17</strain>
    </source>
</reference>
<evidence type="ECO:0000313" key="1">
    <source>
        <dbReference type="EMBL" id="AES76724.1"/>
    </source>
</evidence>
<dbReference type="EnsemblPlants" id="AES76724">
    <property type="protein sequence ID" value="AES76724"/>
    <property type="gene ID" value="MTR_6g086190"/>
</dbReference>
<evidence type="ECO:0000313" key="3">
    <source>
        <dbReference type="Proteomes" id="UP000002051"/>
    </source>
</evidence>
<reference evidence="2" key="3">
    <citation type="submission" date="2015-04" db="UniProtKB">
        <authorList>
            <consortium name="EnsemblPlants"/>
        </authorList>
    </citation>
    <scope>IDENTIFICATION</scope>
    <source>
        <strain evidence="2">cv. Jemalong A17</strain>
    </source>
</reference>
<keyword evidence="3" id="KW-1185">Reference proteome</keyword>
<dbReference type="AlphaFoldDB" id="G7KNH0"/>
<dbReference type="HOGENOM" id="CLU_2926124_0_0_1"/>